<organism evidence="1 2">
    <name type="scientific">Dermacentor silvarum</name>
    <name type="common">Tick</name>
    <dbReference type="NCBI Taxonomy" id="543639"/>
    <lineage>
        <taxon>Eukaryota</taxon>
        <taxon>Metazoa</taxon>
        <taxon>Ecdysozoa</taxon>
        <taxon>Arthropoda</taxon>
        <taxon>Chelicerata</taxon>
        <taxon>Arachnida</taxon>
        <taxon>Acari</taxon>
        <taxon>Parasitiformes</taxon>
        <taxon>Ixodida</taxon>
        <taxon>Ixodoidea</taxon>
        <taxon>Ixodidae</taxon>
        <taxon>Rhipicephalinae</taxon>
        <taxon>Dermacentor</taxon>
    </lineage>
</organism>
<accession>A0ACB8DWJ5</accession>
<dbReference type="EMBL" id="CM023470">
    <property type="protein sequence ID" value="KAH7978870.1"/>
    <property type="molecule type" value="Genomic_DNA"/>
</dbReference>
<proteinExistence type="predicted"/>
<gene>
    <name evidence="1" type="ORF">HPB49_007190</name>
</gene>
<evidence type="ECO:0000313" key="2">
    <source>
        <dbReference type="Proteomes" id="UP000821865"/>
    </source>
</evidence>
<sequence>MASRKRKPLSIKDKLNILAAADRNPKRKRIDIANELGLPASTVNTVVSKRKEIETNAMVFSGAAKQAREWGGSNREATGKKWVQVQRHREPAACEVGILSGLLLDTHNPVVDNYRQSPTSQPSFSTILEDRLT</sequence>
<dbReference type="Proteomes" id="UP000821865">
    <property type="component" value="Chromosome 1"/>
</dbReference>
<protein>
    <submittedName>
        <fullName evidence="1">Uncharacterized protein</fullName>
    </submittedName>
</protein>
<keyword evidence="2" id="KW-1185">Reference proteome</keyword>
<reference evidence="1" key="1">
    <citation type="submission" date="2020-05" db="EMBL/GenBank/DDBJ databases">
        <title>Large-scale comparative analyses of tick genomes elucidate their genetic diversity and vector capacities.</title>
        <authorList>
            <person name="Jia N."/>
            <person name="Wang J."/>
            <person name="Shi W."/>
            <person name="Du L."/>
            <person name="Sun Y."/>
            <person name="Zhan W."/>
            <person name="Jiang J."/>
            <person name="Wang Q."/>
            <person name="Zhang B."/>
            <person name="Ji P."/>
            <person name="Sakyi L.B."/>
            <person name="Cui X."/>
            <person name="Yuan T."/>
            <person name="Jiang B."/>
            <person name="Yang W."/>
            <person name="Lam T.T.-Y."/>
            <person name="Chang Q."/>
            <person name="Ding S."/>
            <person name="Wang X."/>
            <person name="Zhu J."/>
            <person name="Ruan X."/>
            <person name="Zhao L."/>
            <person name="Wei J."/>
            <person name="Que T."/>
            <person name="Du C."/>
            <person name="Cheng J."/>
            <person name="Dai P."/>
            <person name="Han X."/>
            <person name="Huang E."/>
            <person name="Gao Y."/>
            <person name="Liu J."/>
            <person name="Shao H."/>
            <person name="Ye R."/>
            <person name="Li L."/>
            <person name="Wei W."/>
            <person name="Wang X."/>
            <person name="Wang C."/>
            <person name="Yang T."/>
            <person name="Huo Q."/>
            <person name="Li W."/>
            <person name="Guo W."/>
            <person name="Chen H."/>
            <person name="Zhou L."/>
            <person name="Ni X."/>
            <person name="Tian J."/>
            <person name="Zhou Y."/>
            <person name="Sheng Y."/>
            <person name="Liu T."/>
            <person name="Pan Y."/>
            <person name="Xia L."/>
            <person name="Li J."/>
            <person name="Zhao F."/>
            <person name="Cao W."/>
        </authorList>
    </citation>
    <scope>NUCLEOTIDE SEQUENCE</scope>
    <source>
        <strain evidence="1">Dsil-2018</strain>
    </source>
</reference>
<evidence type="ECO:0000313" key="1">
    <source>
        <dbReference type="EMBL" id="KAH7978870.1"/>
    </source>
</evidence>
<name>A0ACB8DWJ5_DERSI</name>
<comment type="caution">
    <text evidence="1">The sequence shown here is derived from an EMBL/GenBank/DDBJ whole genome shotgun (WGS) entry which is preliminary data.</text>
</comment>